<organism evidence="1 2">
    <name type="scientific">Bacillus velezensis</name>
    <dbReference type="NCBI Taxonomy" id="492670"/>
    <lineage>
        <taxon>Bacteria</taxon>
        <taxon>Bacillati</taxon>
        <taxon>Bacillota</taxon>
        <taxon>Bacilli</taxon>
        <taxon>Bacillales</taxon>
        <taxon>Bacillaceae</taxon>
        <taxon>Bacillus</taxon>
        <taxon>Bacillus amyloliquefaciens group</taxon>
    </lineage>
</organism>
<dbReference type="NCBIfam" id="TIGR01460">
    <property type="entry name" value="HAD-SF-IIA"/>
    <property type="match status" value="1"/>
</dbReference>
<sequence>MISIFTENTGRMLIMAKLDAAGFLIDLDGTVFRGRELIDGAKEAVHTLQSLGKAVVFLSNRGNLSRAMCRKKLLGAGIRTDERSIVLSSSVTASFLKKHYPLSKVWVLGEKGLTDELALAGVALAQNPQAADWLVISLHETVTYEDLNLAFKAASSGARIIATNRDRSFPNEGGHAMDVAGMIGAIEASAGAKTELVIGKPSWLMAEAACEALGLPPEECAIIGDSLESDIAMGRLYGMKSVLVLTGAAKLGEPRLYEPDIVLDSIKDLTELAKEGILL</sequence>
<reference evidence="2" key="1">
    <citation type="submission" date="2020-10" db="EMBL/GenBank/DDBJ databases">
        <title>Complete genome sequence of Bacillus velezensis NST6.</title>
        <authorList>
            <person name="Choi J."/>
        </authorList>
    </citation>
    <scope>NUCLEOTIDE SEQUENCE [LARGE SCALE GENOMIC DNA]</scope>
    <source>
        <strain evidence="2">NST6</strain>
    </source>
</reference>
<dbReference type="GO" id="GO:0050308">
    <property type="term" value="F:sugar-phosphatase activity"/>
    <property type="evidence" value="ECO:0007669"/>
    <property type="project" value="UniProtKB-EC"/>
</dbReference>
<dbReference type="Gene3D" id="3.40.50.1000">
    <property type="entry name" value="HAD superfamily/HAD-like"/>
    <property type="match status" value="2"/>
</dbReference>
<protein>
    <submittedName>
        <fullName evidence="1">Sugar-phosphatase AraL</fullName>
        <ecNumber evidence="1">3.1.3.23</ecNumber>
    </submittedName>
</protein>
<evidence type="ECO:0000313" key="1">
    <source>
        <dbReference type="EMBL" id="QOY27907.1"/>
    </source>
</evidence>
<dbReference type="PANTHER" id="PTHR19288:SF46">
    <property type="entry name" value="HALOACID DEHALOGENASE-LIKE HYDROLASE DOMAIN-CONTAINING PROTEIN 2"/>
    <property type="match status" value="1"/>
</dbReference>
<dbReference type="InterPro" id="IPR036412">
    <property type="entry name" value="HAD-like_sf"/>
</dbReference>
<evidence type="ECO:0000313" key="2">
    <source>
        <dbReference type="Proteomes" id="UP000587477"/>
    </source>
</evidence>
<name>A0A7W4LWQ6_BACVE</name>
<gene>
    <name evidence="1" type="primary">araL</name>
    <name evidence="1" type="ORF">BACVE_002945</name>
</gene>
<dbReference type="SUPFAM" id="SSF56784">
    <property type="entry name" value="HAD-like"/>
    <property type="match status" value="1"/>
</dbReference>
<proteinExistence type="predicted"/>
<dbReference type="AlphaFoldDB" id="A0A7W4LWQ6"/>
<dbReference type="EMBL" id="CP063687">
    <property type="protein sequence ID" value="QOY27907.1"/>
    <property type="molecule type" value="Genomic_DNA"/>
</dbReference>
<dbReference type="GO" id="GO:0005737">
    <property type="term" value="C:cytoplasm"/>
    <property type="evidence" value="ECO:0007669"/>
    <property type="project" value="TreeGrafter"/>
</dbReference>
<accession>A0A7W4LWQ6</accession>
<dbReference type="InterPro" id="IPR023214">
    <property type="entry name" value="HAD_sf"/>
</dbReference>
<dbReference type="Proteomes" id="UP000587477">
    <property type="component" value="Chromosome"/>
</dbReference>
<dbReference type="InterPro" id="IPR006357">
    <property type="entry name" value="HAD-SF_hydro_IIA"/>
</dbReference>
<dbReference type="Pfam" id="PF13344">
    <property type="entry name" value="Hydrolase_6"/>
    <property type="match status" value="1"/>
</dbReference>
<dbReference type="Pfam" id="PF13242">
    <property type="entry name" value="Hydrolase_like"/>
    <property type="match status" value="1"/>
</dbReference>
<keyword evidence="1" id="KW-0378">Hydrolase</keyword>
<dbReference type="PANTHER" id="PTHR19288">
    <property type="entry name" value="4-NITROPHENYLPHOSPHATASE-RELATED"/>
    <property type="match status" value="1"/>
</dbReference>
<dbReference type="EC" id="3.1.3.23" evidence="1"/>